<dbReference type="Gene3D" id="3.30.710.10">
    <property type="entry name" value="Potassium Channel Kv1.1, Chain A"/>
    <property type="match status" value="1"/>
</dbReference>
<proteinExistence type="predicted"/>
<comment type="caution">
    <text evidence="2">The sequence shown here is derived from an EMBL/GenBank/DDBJ whole genome shotgun (WGS) entry which is preliminary data.</text>
</comment>
<dbReference type="PROSITE" id="PS50097">
    <property type="entry name" value="BTB"/>
    <property type="match status" value="1"/>
</dbReference>
<dbReference type="CDD" id="cd18186">
    <property type="entry name" value="BTB_POZ_ZBTB_KLHL-like"/>
    <property type="match status" value="1"/>
</dbReference>
<dbReference type="AlphaFoldDB" id="A0AAN8NK06"/>
<dbReference type="InterPro" id="IPR000210">
    <property type="entry name" value="BTB/POZ_dom"/>
</dbReference>
<dbReference type="Proteomes" id="UP001307849">
    <property type="component" value="Unassembled WGS sequence"/>
</dbReference>
<evidence type="ECO:0000313" key="2">
    <source>
        <dbReference type="EMBL" id="KAK6518709.1"/>
    </source>
</evidence>
<gene>
    <name evidence="2" type="ORF">TWF506_005847</name>
</gene>
<protein>
    <recommendedName>
        <fullName evidence="1">BTB domain-containing protein</fullName>
    </recommendedName>
</protein>
<dbReference type="Pfam" id="PF00651">
    <property type="entry name" value="BTB"/>
    <property type="match status" value="1"/>
</dbReference>
<evidence type="ECO:0000313" key="3">
    <source>
        <dbReference type="Proteomes" id="UP001307849"/>
    </source>
</evidence>
<keyword evidence="3" id="KW-1185">Reference proteome</keyword>
<dbReference type="SMART" id="SM00225">
    <property type="entry name" value="BTB"/>
    <property type="match status" value="1"/>
</dbReference>
<dbReference type="EMBL" id="JAVHJM010000002">
    <property type="protein sequence ID" value="KAK6518709.1"/>
    <property type="molecule type" value="Genomic_DNA"/>
</dbReference>
<reference evidence="2 3" key="1">
    <citation type="submission" date="2019-10" db="EMBL/GenBank/DDBJ databases">
        <authorList>
            <person name="Palmer J.M."/>
        </authorList>
    </citation>
    <scope>NUCLEOTIDE SEQUENCE [LARGE SCALE GENOMIC DNA]</scope>
    <source>
        <strain evidence="2 3">TWF506</strain>
    </source>
</reference>
<dbReference type="InterPro" id="IPR011333">
    <property type="entry name" value="SKP1/BTB/POZ_sf"/>
</dbReference>
<organism evidence="2 3">
    <name type="scientific">Arthrobotrys conoides</name>
    <dbReference type="NCBI Taxonomy" id="74498"/>
    <lineage>
        <taxon>Eukaryota</taxon>
        <taxon>Fungi</taxon>
        <taxon>Dikarya</taxon>
        <taxon>Ascomycota</taxon>
        <taxon>Pezizomycotina</taxon>
        <taxon>Orbiliomycetes</taxon>
        <taxon>Orbiliales</taxon>
        <taxon>Orbiliaceae</taxon>
        <taxon>Arthrobotrys</taxon>
    </lineage>
</organism>
<dbReference type="SUPFAM" id="SSF54695">
    <property type="entry name" value="POZ domain"/>
    <property type="match status" value="1"/>
</dbReference>
<accession>A0AAN8NK06</accession>
<feature type="domain" description="BTB" evidence="1">
    <location>
        <begin position="87"/>
        <end position="156"/>
    </location>
</feature>
<evidence type="ECO:0000259" key="1">
    <source>
        <dbReference type="PROSITE" id="PS50097"/>
    </source>
</evidence>
<dbReference type="PANTHER" id="PTHR24413">
    <property type="entry name" value="SPECKLE-TYPE POZ PROTEIN"/>
    <property type="match status" value="1"/>
</dbReference>
<sequence>MYQEKTRWCSHQTTNLESAEQLPNKRRRTTSALCSKHPAHLQLRMASVQETSVSSAGADGAVEPEVEGIKRDQPAALVKMYHDPQFSDIKVFTGEDQRCFNLHRVILVANSKYFEIACKEHFEEGKTRETYLPDISSDIFEIVALWIYGGGFKYPDPFDKNVVQDVFIAADYLQILPLKNAVLTAVEDKFYRTDGWNPIDAYDMLETFCAHSKFTDWQKLRLLVKRAVHGCYMGPHRILRLSRNGEESSMMLGLVIEAYQNRMRGILCADCQGNNLRISGTGETCIGAYCNKKCSEPAFVNPFPKKM</sequence>
<name>A0AAN8NK06_9PEZI</name>